<comment type="caution">
    <text evidence="2">The sequence shown here is derived from an EMBL/GenBank/DDBJ whole genome shotgun (WGS) entry which is preliminary data.</text>
</comment>
<dbReference type="RefSeq" id="WP_137265736.1">
    <property type="nucleotide sequence ID" value="NZ_SZUA01000001.1"/>
</dbReference>
<feature type="signal peptide" evidence="1">
    <location>
        <begin position="1"/>
        <end position="25"/>
    </location>
</feature>
<protein>
    <submittedName>
        <fullName evidence="2">DUF1028 domain-containing protein</fullName>
    </submittedName>
</protein>
<keyword evidence="3" id="KW-1185">Reference proteome</keyword>
<dbReference type="Proteomes" id="UP000308707">
    <property type="component" value="Unassembled WGS sequence"/>
</dbReference>
<evidence type="ECO:0000313" key="2">
    <source>
        <dbReference type="EMBL" id="TKR33529.1"/>
    </source>
</evidence>
<dbReference type="OrthoDB" id="9790012at2"/>
<name>A0A4U5K3F8_9GAMM</name>
<dbReference type="InterPro" id="IPR029055">
    <property type="entry name" value="Ntn_hydrolases_N"/>
</dbReference>
<accession>A0A4U5K3F8</accession>
<dbReference type="PANTHER" id="PTHR39328:SF1">
    <property type="entry name" value="BLL2871 PROTEIN"/>
    <property type="match status" value="1"/>
</dbReference>
<evidence type="ECO:0000313" key="3">
    <source>
        <dbReference type="Proteomes" id="UP000308707"/>
    </source>
</evidence>
<dbReference type="Pfam" id="PF06267">
    <property type="entry name" value="DUF1028"/>
    <property type="match status" value="1"/>
</dbReference>
<feature type="chain" id="PRO_5020992330" evidence="1">
    <location>
        <begin position="26"/>
        <end position="255"/>
    </location>
</feature>
<evidence type="ECO:0000256" key="1">
    <source>
        <dbReference type="SAM" id="SignalP"/>
    </source>
</evidence>
<organism evidence="2 3">
    <name type="scientific">Luteimonas gilva</name>
    <dbReference type="NCBI Taxonomy" id="2572684"/>
    <lineage>
        <taxon>Bacteria</taxon>
        <taxon>Pseudomonadati</taxon>
        <taxon>Pseudomonadota</taxon>
        <taxon>Gammaproteobacteria</taxon>
        <taxon>Lysobacterales</taxon>
        <taxon>Lysobacteraceae</taxon>
        <taxon>Luteimonas</taxon>
    </lineage>
</organism>
<gene>
    <name evidence="2" type="ORF">FCE95_04325</name>
</gene>
<dbReference type="SUPFAM" id="SSF56235">
    <property type="entry name" value="N-terminal nucleophile aminohydrolases (Ntn hydrolases)"/>
    <property type="match status" value="1"/>
</dbReference>
<keyword evidence="1" id="KW-0732">Signal</keyword>
<dbReference type="AlphaFoldDB" id="A0A4U5K3F8"/>
<dbReference type="InterPro" id="IPR010430">
    <property type="entry name" value="DUF1028"/>
</dbReference>
<reference evidence="2 3" key="1">
    <citation type="submission" date="2019-04" db="EMBL/GenBank/DDBJ databases">
        <title>Reference strain of H23.</title>
        <authorList>
            <person name="Luo X."/>
        </authorList>
    </citation>
    <scope>NUCLEOTIDE SEQUENCE [LARGE SCALE GENOMIC DNA]</scope>
    <source>
        <strain evidence="2 3">H23</strain>
    </source>
</reference>
<sequence>MTGPLAACRLAIGLLAACAISDAHATWSIVAANPRTGTIAVAAASCSGGVYGIQTVLPGKGAAIVQAASNNDAREAAVEMLRDGTPLDAILAKISDPASGYAPERQQYALLSLAAGARPLTYTGAAAPGAKGSVVGDRFSVQANTMASDAVVAKTAAALGRAEWPDDLAMARAVMRAMEAGAAAGGDRRCGKADSNTAFIGLYRKTDGQDAPWVELAINGIAPGAESGVARLRTLFQTWLRTGTMIGSTRTFVVP</sequence>
<proteinExistence type="predicted"/>
<dbReference type="Gene3D" id="3.60.20.10">
    <property type="entry name" value="Glutamine Phosphoribosylpyrophosphate, subunit 1, domain 1"/>
    <property type="match status" value="1"/>
</dbReference>
<dbReference type="PANTHER" id="PTHR39328">
    <property type="entry name" value="BLL2871 PROTEIN"/>
    <property type="match status" value="1"/>
</dbReference>
<dbReference type="EMBL" id="SZUA01000001">
    <property type="protein sequence ID" value="TKR33529.1"/>
    <property type="molecule type" value="Genomic_DNA"/>
</dbReference>